<dbReference type="Proteomes" id="UP000054736">
    <property type="component" value="Unassembled WGS sequence"/>
</dbReference>
<keyword evidence="1" id="KW-1133">Transmembrane helix</keyword>
<feature type="domain" description="Nitroreductase" evidence="2">
    <location>
        <begin position="20"/>
        <end position="176"/>
    </location>
</feature>
<dbReference type="EMBL" id="LNXY01000003">
    <property type="protein sequence ID" value="KTC93155.1"/>
    <property type="molecule type" value="Genomic_DNA"/>
</dbReference>
<dbReference type="PANTHER" id="PTHR23026:SF123">
    <property type="entry name" value="NAD(P)H NITROREDUCTASE RV3131-RELATED"/>
    <property type="match status" value="1"/>
</dbReference>
<organism evidence="3 4">
    <name type="scientific">Legionella drozanskii LLAP-1</name>
    <dbReference type="NCBI Taxonomy" id="1212489"/>
    <lineage>
        <taxon>Bacteria</taxon>
        <taxon>Pseudomonadati</taxon>
        <taxon>Pseudomonadota</taxon>
        <taxon>Gammaproteobacteria</taxon>
        <taxon>Legionellales</taxon>
        <taxon>Legionellaceae</taxon>
        <taxon>Legionella</taxon>
    </lineage>
</organism>
<dbReference type="InterPro" id="IPR000415">
    <property type="entry name" value="Nitroreductase-like"/>
</dbReference>
<feature type="transmembrane region" description="Helical" evidence="1">
    <location>
        <begin position="134"/>
        <end position="155"/>
    </location>
</feature>
<accession>A0A0W0TC15</accession>
<evidence type="ECO:0000259" key="2">
    <source>
        <dbReference type="Pfam" id="PF00881"/>
    </source>
</evidence>
<dbReference type="Gene3D" id="3.40.109.10">
    <property type="entry name" value="NADH Oxidase"/>
    <property type="match status" value="1"/>
</dbReference>
<dbReference type="OrthoDB" id="9784375at2"/>
<evidence type="ECO:0000256" key="1">
    <source>
        <dbReference type="SAM" id="Phobius"/>
    </source>
</evidence>
<evidence type="ECO:0000313" key="4">
    <source>
        <dbReference type="Proteomes" id="UP000054736"/>
    </source>
</evidence>
<dbReference type="InterPro" id="IPR029479">
    <property type="entry name" value="Nitroreductase"/>
</dbReference>
<keyword evidence="1" id="KW-0812">Transmembrane</keyword>
<feature type="transmembrane region" description="Helical" evidence="1">
    <location>
        <begin position="104"/>
        <end position="122"/>
    </location>
</feature>
<protein>
    <submittedName>
        <fullName evidence="3">Nitroreductase</fullName>
    </submittedName>
</protein>
<dbReference type="AlphaFoldDB" id="A0A0W0TC15"/>
<reference evidence="3 4" key="1">
    <citation type="submission" date="2015-11" db="EMBL/GenBank/DDBJ databases">
        <title>Genomic analysis of 38 Legionella species identifies large and diverse effector repertoires.</title>
        <authorList>
            <person name="Burstein D."/>
            <person name="Amaro F."/>
            <person name="Zusman T."/>
            <person name="Lifshitz Z."/>
            <person name="Cohen O."/>
            <person name="Gilbert J.A."/>
            <person name="Pupko T."/>
            <person name="Shuman H.A."/>
            <person name="Segal G."/>
        </authorList>
    </citation>
    <scope>NUCLEOTIDE SEQUENCE [LARGE SCALE GENOMIC DNA]</scope>
    <source>
        <strain evidence="3 4">ATCC 700990</strain>
    </source>
</reference>
<dbReference type="Pfam" id="PF00881">
    <property type="entry name" value="Nitroreductase"/>
    <property type="match status" value="1"/>
</dbReference>
<dbReference type="InterPro" id="IPR050627">
    <property type="entry name" value="Nitroreductase/BluB"/>
</dbReference>
<sequence>MQNPELIKRYKIDVIDALYNRRAVRNYLPKEVDSEIINQLLDAATHAPSALHEESRGFVVIQNKILLNRISESAKLLTLNNKKKNIDLQEEHVLKVLQQKEFNVFYNAHTLIVIYSLFKGNFVGADCWLAAENLMLAALTYGLASCVIGFAVPALNLPEWKKEFGIPKKMTAVVPIILGWPSEPTLATSHNPPLILNWKT</sequence>
<proteinExistence type="predicted"/>
<name>A0A0W0TC15_9GAMM</name>
<dbReference type="GO" id="GO:0016491">
    <property type="term" value="F:oxidoreductase activity"/>
    <property type="evidence" value="ECO:0007669"/>
    <property type="project" value="InterPro"/>
</dbReference>
<dbReference type="STRING" id="1212489.Ldro_0526"/>
<dbReference type="RefSeq" id="WP_058494876.1">
    <property type="nucleotide sequence ID" value="NZ_CAAAIU010000003.1"/>
</dbReference>
<dbReference type="PATRIC" id="fig|1212489.4.peg.544"/>
<keyword evidence="4" id="KW-1185">Reference proteome</keyword>
<gene>
    <name evidence="3" type="ORF">Ldro_0526</name>
</gene>
<evidence type="ECO:0000313" key="3">
    <source>
        <dbReference type="EMBL" id="KTC93155.1"/>
    </source>
</evidence>
<keyword evidence="1" id="KW-0472">Membrane</keyword>
<comment type="caution">
    <text evidence="3">The sequence shown here is derived from an EMBL/GenBank/DDBJ whole genome shotgun (WGS) entry which is preliminary data.</text>
</comment>
<dbReference type="PANTHER" id="PTHR23026">
    <property type="entry name" value="NADPH NITROREDUCTASE"/>
    <property type="match status" value="1"/>
</dbReference>
<dbReference type="SUPFAM" id="SSF55469">
    <property type="entry name" value="FMN-dependent nitroreductase-like"/>
    <property type="match status" value="1"/>
</dbReference>